<dbReference type="Proteomes" id="UP000476411">
    <property type="component" value="Chromosome"/>
</dbReference>
<proteinExistence type="predicted"/>
<keyword evidence="2" id="KW-1185">Reference proteome</keyword>
<accession>A0A6B9ZHM1</accession>
<dbReference type="Gene3D" id="1.20.1260.10">
    <property type="match status" value="1"/>
</dbReference>
<evidence type="ECO:0000313" key="1">
    <source>
        <dbReference type="EMBL" id="QHS61566.1"/>
    </source>
</evidence>
<dbReference type="Pfam" id="PF13668">
    <property type="entry name" value="Ferritin_2"/>
    <property type="match status" value="1"/>
</dbReference>
<dbReference type="KEGG" id="chih:GWR21_18780"/>
<protein>
    <submittedName>
        <fullName evidence="1">Ferritin-like domain-containing protein</fullName>
    </submittedName>
</protein>
<dbReference type="AlphaFoldDB" id="A0A6B9ZHM1"/>
<dbReference type="InterPro" id="IPR012347">
    <property type="entry name" value="Ferritin-like"/>
</dbReference>
<dbReference type="SUPFAM" id="SSF47240">
    <property type="entry name" value="Ferritin-like"/>
    <property type="match status" value="1"/>
</dbReference>
<evidence type="ECO:0000313" key="2">
    <source>
        <dbReference type="Proteomes" id="UP000476411"/>
    </source>
</evidence>
<name>A0A6B9ZHM1_9BACT</name>
<dbReference type="EMBL" id="CP048113">
    <property type="protein sequence ID" value="QHS61566.1"/>
    <property type="molecule type" value="Genomic_DNA"/>
</dbReference>
<dbReference type="CDD" id="cd00657">
    <property type="entry name" value="Ferritin_like"/>
    <property type="match status" value="1"/>
</dbReference>
<dbReference type="RefSeq" id="WP_162333235.1">
    <property type="nucleotide sequence ID" value="NZ_CP048113.1"/>
</dbReference>
<reference evidence="1 2" key="1">
    <citation type="submission" date="2020-01" db="EMBL/GenBank/DDBJ databases">
        <title>Complete genome sequence of Chitinophaga sp. H33E-04 isolated from quinoa roots.</title>
        <authorList>
            <person name="Weon H.-Y."/>
            <person name="Lee S.A."/>
        </authorList>
    </citation>
    <scope>NUCLEOTIDE SEQUENCE [LARGE SCALE GENOMIC DNA]</scope>
    <source>
        <strain evidence="1 2">H33E-04</strain>
    </source>
</reference>
<gene>
    <name evidence="1" type="ORF">GWR21_18780</name>
</gene>
<organism evidence="1 2">
    <name type="scientific">Chitinophaga agri</name>
    <dbReference type="NCBI Taxonomy" id="2703787"/>
    <lineage>
        <taxon>Bacteria</taxon>
        <taxon>Pseudomonadati</taxon>
        <taxon>Bacteroidota</taxon>
        <taxon>Chitinophagia</taxon>
        <taxon>Chitinophagales</taxon>
        <taxon>Chitinophagaceae</taxon>
        <taxon>Chitinophaga</taxon>
    </lineage>
</organism>
<sequence length="273" mass="29973">MNLQNIFSEIEKTDPEIYQRLDTRRDAMKQFRNIGRLLALSAIPLALGSMFKKAYGRTPQDVLGVLNYALTLEYLEAEYYSTAITKDIFPTPASKGAFTTIANHENAHVALLKSAITAAGGTPVNKPTFDFTAGGNFAPFTDYPTLLILAQAFEDTGVRAYKGKATVLMENPDVLTVALRIHSVEARHAAHLRYMRRNLSSAPQPNLKPWITNADNDVAAIQAVYAGEDNEVQGGVTITNIATEVKKEDATEAFDEFLTDTQVLNIAKLFIAS</sequence>
<dbReference type="InterPro" id="IPR009078">
    <property type="entry name" value="Ferritin-like_SF"/>
</dbReference>